<evidence type="ECO:0000313" key="2">
    <source>
        <dbReference type="Proteomes" id="UP001281147"/>
    </source>
</evidence>
<proteinExistence type="predicted"/>
<accession>A0ACC3NLU6</accession>
<dbReference type="EMBL" id="JAUTXU010000028">
    <property type="protein sequence ID" value="KAK3719093.1"/>
    <property type="molecule type" value="Genomic_DNA"/>
</dbReference>
<comment type="caution">
    <text evidence="1">The sequence shown here is derived from an EMBL/GenBank/DDBJ whole genome shotgun (WGS) entry which is preliminary data.</text>
</comment>
<protein>
    <submittedName>
        <fullName evidence="1">Uncharacterized protein</fullName>
    </submittedName>
</protein>
<dbReference type="Proteomes" id="UP001281147">
    <property type="component" value="Unassembled WGS sequence"/>
</dbReference>
<keyword evidence="2" id="KW-1185">Reference proteome</keyword>
<evidence type="ECO:0000313" key="1">
    <source>
        <dbReference type="EMBL" id="KAK3719093.1"/>
    </source>
</evidence>
<sequence>MSTWRPAVLLALFTLAVHVNANPIAIPLGPKPGLPAHHARNLMPQPPQAASLVAGYEVRGTYLDFTNDAAVAFHAASRDYGLRNSESFYWGPANNPNANFTAYLGEDNVKVLSIERFADLVSVQCSASSVVLSFNDDVGFDDVAKDWEWVNGADDNYIVFVTENGCLIESRDRQAWHVKHATFDNATNVVTLSAEPKEWKDAFGRWHLRFSSKGLFPHNDNLLFRRDEDLGIPLDADFSTEGFGIDDDSIATIACDPCNTAGSLDFDFDVDYDAPVGLTGKVTITPNAISATITAKLAIGGELASIPMNKNLFDFHPNGIDLMDGLVTVGPGIYVDFVGNFEASAEAELSAGVTMSIPDDSSVVLYFDDTEQNSISGWTPYFDHETSGPSFSESVSLAASAGLRIRVEFDAQVKGKGLSGGLALDAPTLSFGMDGGLGSASCGGGGSVGLEVDVSLGAELNAFGGWGVASDMPNKMAITSTGMNIFSTCAAVGASDSTAASSVASVTPPSGSISASPSSHPSSSVMAPSSSFLISSTIAPSSSVGPLPSSGQPSSIVPYSSQPRASSAAPSSFQAPSSSRPISSEAISSEPAFSSEAASSSWPGSSSQAPSSSQPPLSSQAPASSQAASSSQAPSSSFAV</sequence>
<name>A0ACC3NLU6_9PEZI</name>
<reference evidence="1" key="1">
    <citation type="submission" date="2023-07" db="EMBL/GenBank/DDBJ databases">
        <title>Black Yeasts Isolated from many extreme environments.</title>
        <authorList>
            <person name="Coleine C."/>
            <person name="Stajich J.E."/>
            <person name="Selbmann L."/>
        </authorList>
    </citation>
    <scope>NUCLEOTIDE SEQUENCE</scope>
    <source>
        <strain evidence="1">CCFEE 5714</strain>
    </source>
</reference>
<gene>
    <name evidence="1" type="ORF">LTR37_004657</name>
</gene>
<organism evidence="1 2">
    <name type="scientific">Vermiconidia calcicola</name>
    <dbReference type="NCBI Taxonomy" id="1690605"/>
    <lineage>
        <taxon>Eukaryota</taxon>
        <taxon>Fungi</taxon>
        <taxon>Dikarya</taxon>
        <taxon>Ascomycota</taxon>
        <taxon>Pezizomycotina</taxon>
        <taxon>Dothideomycetes</taxon>
        <taxon>Dothideomycetidae</taxon>
        <taxon>Mycosphaerellales</taxon>
        <taxon>Extremaceae</taxon>
        <taxon>Vermiconidia</taxon>
    </lineage>
</organism>